<name>A0A5R9Q0F4_9GAMM</name>
<dbReference type="Pfam" id="PF00497">
    <property type="entry name" value="SBP_bac_3"/>
    <property type="match status" value="1"/>
</dbReference>
<proteinExistence type="inferred from homology"/>
<keyword evidence="2 3" id="KW-0732">Signal</keyword>
<accession>A0A5R9Q0F4</accession>
<dbReference type="PANTHER" id="PTHR35936">
    <property type="entry name" value="MEMBRANE-BOUND LYTIC MUREIN TRANSGLYCOSYLASE F"/>
    <property type="match status" value="1"/>
</dbReference>
<feature type="domain" description="Solute-binding protein family 3/N-terminal" evidence="4">
    <location>
        <begin position="23"/>
        <end position="232"/>
    </location>
</feature>
<evidence type="ECO:0000256" key="3">
    <source>
        <dbReference type="SAM" id="SignalP"/>
    </source>
</evidence>
<evidence type="ECO:0000256" key="2">
    <source>
        <dbReference type="ARBA" id="ARBA00022729"/>
    </source>
</evidence>
<comment type="caution">
    <text evidence="5">The sequence shown here is derived from an EMBL/GenBank/DDBJ whole genome shotgun (WGS) entry which is preliminary data.</text>
</comment>
<organism evidence="5 6">
    <name type="scientific">Pseudoalteromonas phenolica</name>
    <dbReference type="NCBI Taxonomy" id="161398"/>
    <lineage>
        <taxon>Bacteria</taxon>
        <taxon>Pseudomonadati</taxon>
        <taxon>Pseudomonadota</taxon>
        <taxon>Gammaproteobacteria</taxon>
        <taxon>Alteromonadales</taxon>
        <taxon>Pseudoalteromonadaceae</taxon>
        <taxon>Pseudoalteromonas</taxon>
    </lineage>
</organism>
<evidence type="ECO:0000256" key="1">
    <source>
        <dbReference type="ARBA" id="ARBA00010333"/>
    </source>
</evidence>
<gene>
    <name evidence="5" type="ORF">C1E24_14870</name>
</gene>
<dbReference type="RefSeq" id="WP_138482737.1">
    <property type="nucleotide sequence ID" value="NZ_PPSW01000024.1"/>
</dbReference>
<dbReference type="SUPFAM" id="SSF53850">
    <property type="entry name" value="Periplasmic binding protein-like II"/>
    <property type="match status" value="1"/>
</dbReference>
<reference evidence="5 6" key="1">
    <citation type="submission" date="2018-01" db="EMBL/GenBank/DDBJ databases">
        <title>Co-occurrence of chitin degradation, pigmentation and bioactivity in marine Pseudoalteromonas.</title>
        <authorList>
            <person name="Paulsen S."/>
            <person name="Gram L."/>
            <person name="Machado H."/>
        </authorList>
    </citation>
    <scope>NUCLEOTIDE SEQUENCE [LARGE SCALE GENOMIC DNA]</scope>
    <source>
        <strain evidence="5 6">S3663</strain>
    </source>
</reference>
<comment type="similarity">
    <text evidence="1">Belongs to the bacterial solute-binding protein 3 family.</text>
</comment>
<dbReference type="EMBL" id="PPSW01000024">
    <property type="protein sequence ID" value="TLX46304.1"/>
    <property type="molecule type" value="Genomic_DNA"/>
</dbReference>
<dbReference type="Gene3D" id="3.40.190.10">
    <property type="entry name" value="Periplasmic binding protein-like II"/>
    <property type="match status" value="2"/>
</dbReference>
<dbReference type="AlphaFoldDB" id="A0A5R9Q0F4"/>
<feature type="signal peptide" evidence="3">
    <location>
        <begin position="1"/>
        <end position="18"/>
    </location>
</feature>
<dbReference type="InterPro" id="IPR001638">
    <property type="entry name" value="Solute-binding_3/MltF_N"/>
</dbReference>
<sequence length="242" mass="27621">MRRVCLVFLLIISTCSLAKPFNVVTGIDRPPYSLQNARVGFEIELLNAVLEKVVNKHEFVIAPYGRSIKILDVRNIDAMTTASVALYKASGKLSMPYIQYQNVAVTLKSVNLKIESINDLERFSIATFLNAKTILGDIFNQAVSKSSQYTELSDQSLQLHMLRKNKVQVLVMDINIFNYFNKFHELEVDIHRIFPLTAYGLLVKENAFKTRFDHALQQYLNSDAYLSLANKWSIDPNLLIKQ</sequence>
<dbReference type="Proteomes" id="UP000309186">
    <property type="component" value="Unassembled WGS sequence"/>
</dbReference>
<dbReference type="OrthoDB" id="245568at2"/>
<protein>
    <recommendedName>
        <fullName evidence="4">Solute-binding protein family 3/N-terminal domain-containing protein</fullName>
    </recommendedName>
</protein>
<evidence type="ECO:0000313" key="5">
    <source>
        <dbReference type="EMBL" id="TLX46304.1"/>
    </source>
</evidence>
<evidence type="ECO:0000313" key="6">
    <source>
        <dbReference type="Proteomes" id="UP000309186"/>
    </source>
</evidence>
<evidence type="ECO:0000259" key="4">
    <source>
        <dbReference type="Pfam" id="PF00497"/>
    </source>
</evidence>
<dbReference type="PANTHER" id="PTHR35936:SF19">
    <property type="entry name" value="AMINO-ACID-BINDING PROTEIN YXEM-RELATED"/>
    <property type="match status" value="1"/>
</dbReference>
<feature type="chain" id="PRO_5024302393" description="Solute-binding protein family 3/N-terminal domain-containing protein" evidence="3">
    <location>
        <begin position="19"/>
        <end position="242"/>
    </location>
</feature>